<dbReference type="AlphaFoldDB" id="A0A093ETP9"/>
<dbReference type="PANTHER" id="PTHR21553:SF22">
    <property type="entry name" value="CENTROSOME-ASSOCIATED PROTEIN ALMS1"/>
    <property type="match status" value="1"/>
</dbReference>
<feature type="non-terminal residue" evidence="2">
    <location>
        <position position="1"/>
    </location>
</feature>
<feature type="compositionally biased region" description="Basic and acidic residues" evidence="1">
    <location>
        <begin position="132"/>
        <end position="143"/>
    </location>
</feature>
<feature type="compositionally biased region" description="Polar residues" evidence="1">
    <location>
        <begin position="40"/>
        <end position="52"/>
    </location>
</feature>
<organism evidence="2 3">
    <name type="scientific">Tyto alba</name>
    <name type="common">Barn owl</name>
    <dbReference type="NCBI Taxonomy" id="56313"/>
    <lineage>
        <taxon>Eukaryota</taxon>
        <taxon>Metazoa</taxon>
        <taxon>Chordata</taxon>
        <taxon>Craniata</taxon>
        <taxon>Vertebrata</taxon>
        <taxon>Euteleostomi</taxon>
        <taxon>Archelosauria</taxon>
        <taxon>Archosauria</taxon>
        <taxon>Dinosauria</taxon>
        <taxon>Saurischia</taxon>
        <taxon>Theropoda</taxon>
        <taxon>Coelurosauria</taxon>
        <taxon>Aves</taxon>
        <taxon>Neognathae</taxon>
        <taxon>Neoaves</taxon>
        <taxon>Telluraves</taxon>
        <taxon>Strigiformes</taxon>
        <taxon>Tytonidae</taxon>
        <taxon>Tyto</taxon>
    </lineage>
</organism>
<dbReference type="GO" id="GO:0005814">
    <property type="term" value="C:centriole"/>
    <property type="evidence" value="ECO:0007669"/>
    <property type="project" value="TreeGrafter"/>
</dbReference>
<proteinExistence type="predicted"/>
<evidence type="ECO:0000256" key="1">
    <source>
        <dbReference type="SAM" id="MobiDB-lite"/>
    </source>
</evidence>
<evidence type="ECO:0000313" key="3">
    <source>
        <dbReference type="Proteomes" id="UP000054190"/>
    </source>
</evidence>
<protein>
    <submittedName>
        <fullName evidence="2">Alstrom syndrome protein 1</fullName>
    </submittedName>
</protein>
<dbReference type="GO" id="GO:0046599">
    <property type="term" value="P:regulation of centriole replication"/>
    <property type="evidence" value="ECO:0007669"/>
    <property type="project" value="TreeGrafter"/>
</dbReference>
<evidence type="ECO:0000313" key="2">
    <source>
        <dbReference type="EMBL" id="KFV48677.1"/>
    </source>
</evidence>
<gene>
    <name evidence="2" type="ORF">N341_10370</name>
</gene>
<feature type="compositionally biased region" description="Basic and acidic residues" evidence="1">
    <location>
        <begin position="107"/>
        <end position="121"/>
    </location>
</feature>
<dbReference type="GO" id="GO:0008017">
    <property type="term" value="F:microtubule binding"/>
    <property type="evidence" value="ECO:0007669"/>
    <property type="project" value="TreeGrafter"/>
</dbReference>
<dbReference type="GO" id="GO:0005829">
    <property type="term" value="C:cytosol"/>
    <property type="evidence" value="ECO:0007669"/>
    <property type="project" value="TreeGrafter"/>
</dbReference>
<sequence>KSVKTTHSVFKPAGFYPHRPAPMCESYLLSNSELSEDSSGTRQARPSSSAVLQNWKKTHRHQHVFSARHKKDGENDFCPLPAEADYSKNEDLNVSTSLGNETSGTELRQRGRREAEQKEARNYPLPSSQTTRLHENVQKDLPPRQRTRSTGSLDDLWIKFLECQKRHQHGDFRSNGELSLVERLD</sequence>
<dbReference type="PANTHER" id="PTHR21553">
    <property type="entry name" value="ALMS1-RELATED"/>
    <property type="match status" value="1"/>
</dbReference>
<keyword evidence="3" id="KW-1185">Reference proteome</keyword>
<feature type="compositionally biased region" description="Basic residues" evidence="1">
    <location>
        <begin position="56"/>
        <end position="70"/>
    </location>
</feature>
<feature type="non-terminal residue" evidence="2">
    <location>
        <position position="185"/>
    </location>
</feature>
<reference evidence="2 3" key="1">
    <citation type="submission" date="2014-04" db="EMBL/GenBank/DDBJ databases">
        <title>Genome evolution of avian class.</title>
        <authorList>
            <person name="Zhang G."/>
            <person name="Li C."/>
        </authorList>
    </citation>
    <scope>NUCLEOTIDE SEQUENCE [LARGE SCALE GENOMIC DNA]</scope>
    <source>
        <strain evidence="2">BGI_N341</strain>
    </source>
</reference>
<accession>A0A093ETP9</accession>
<feature type="compositionally biased region" description="Polar residues" evidence="1">
    <location>
        <begin position="92"/>
        <end position="106"/>
    </location>
</feature>
<feature type="region of interest" description="Disordered" evidence="1">
    <location>
        <begin position="32"/>
        <end position="149"/>
    </location>
</feature>
<dbReference type="Proteomes" id="UP000054190">
    <property type="component" value="Unassembled WGS sequence"/>
</dbReference>
<dbReference type="GO" id="GO:0005813">
    <property type="term" value="C:centrosome"/>
    <property type="evidence" value="ECO:0007669"/>
    <property type="project" value="TreeGrafter"/>
</dbReference>
<dbReference type="EMBL" id="KK381560">
    <property type="protein sequence ID" value="KFV48677.1"/>
    <property type="molecule type" value="Genomic_DNA"/>
</dbReference>
<name>A0A093ETP9_TYTAL</name>